<keyword evidence="2" id="KW-1133">Transmembrane helix</keyword>
<accession>A0A518DJ59</accession>
<evidence type="ECO:0000256" key="2">
    <source>
        <dbReference type="SAM" id="Phobius"/>
    </source>
</evidence>
<reference evidence="3 4" key="1">
    <citation type="submission" date="2019-02" db="EMBL/GenBank/DDBJ databases">
        <title>Deep-cultivation of Planctomycetes and their phenomic and genomic characterization uncovers novel biology.</title>
        <authorList>
            <person name="Wiegand S."/>
            <person name="Jogler M."/>
            <person name="Boedeker C."/>
            <person name="Pinto D."/>
            <person name="Vollmers J."/>
            <person name="Rivas-Marin E."/>
            <person name="Kohn T."/>
            <person name="Peeters S.H."/>
            <person name="Heuer A."/>
            <person name="Rast P."/>
            <person name="Oberbeckmann S."/>
            <person name="Bunk B."/>
            <person name="Jeske O."/>
            <person name="Meyerdierks A."/>
            <person name="Storesund J.E."/>
            <person name="Kallscheuer N."/>
            <person name="Luecker S."/>
            <person name="Lage O.M."/>
            <person name="Pohl T."/>
            <person name="Merkel B.J."/>
            <person name="Hornburger P."/>
            <person name="Mueller R.-W."/>
            <person name="Bruemmer F."/>
            <person name="Labrenz M."/>
            <person name="Spormann A.M."/>
            <person name="Op den Camp H."/>
            <person name="Overmann J."/>
            <person name="Amann R."/>
            <person name="Jetten M.S.M."/>
            <person name="Mascher T."/>
            <person name="Medema M.H."/>
            <person name="Devos D.P."/>
            <person name="Kaster A.-K."/>
            <person name="Ovreas L."/>
            <person name="Rohde M."/>
            <person name="Galperin M.Y."/>
            <person name="Jogler C."/>
        </authorList>
    </citation>
    <scope>NUCLEOTIDE SEQUENCE [LARGE SCALE GENOMIC DNA]</scope>
    <source>
        <strain evidence="3 4">Pla175</strain>
    </source>
</reference>
<gene>
    <name evidence="3" type="primary">sdhC</name>
    <name evidence="3" type="ORF">Pla175_49500</name>
</gene>
<feature type="transmembrane region" description="Helical" evidence="2">
    <location>
        <begin position="207"/>
        <end position="231"/>
    </location>
</feature>
<sequence>MSDPAQSLPAQPFLHRHEFLIRRLHSLSGLIPVGAFMCVHLLTNASVLDSAAKFQTNVYGIHSLGKALVPVEWTFIFLPIIFHAVIGVWIVAGGLPNQKQYPYGANIRYSLQRLTGMIAFVFIMYHVLHMHGWFHNAWWLTNVAEPLGGAKFRPYNAASSAGAALQSPWILGFYVLGIVSCVFHLANGIWSMGITWGVWTSPSAQRWALRVCAVFGLALGCVGLGALYGMWRDGSGEAYTEARREEDRMYEFKVDSGQLTPEPHKRIEEGEEPEESTDRSASIVPE</sequence>
<dbReference type="EMBL" id="CP036291">
    <property type="protein sequence ID" value="QDU91521.1"/>
    <property type="molecule type" value="Genomic_DNA"/>
</dbReference>
<dbReference type="InterPro" id="IPR034804">
    <property type="entry name" value="SQR/QFR_C/D"/>
</dbReference>
<feature type="transmembrane region" description="Helical" evidence="2">
    <location>
        <begin position="114"/>
        <end position="134"/>
    </location>
</feature>
<dbReference type="Gene3D" id="1.20.1300.10">
    <property type="entry name" value="Fumarate reductase/succinate dehydrogenase, transmembrane subunit"/>
    <property type="match status" value="1"/>
</dbReference>
<dbReference type="Proteomes" id="UP000317429">
    <property type="component" value="Chromosome"/>
</dbReference>
<dbReference type="GO" id="GO:0016020">
    <property type="term" value="C:membrane"/>
    <property type="evidence" value="ECO:0007669"/>
    <property type="project" value="InterPro"/>
</dbReference>
<evidence type="ECO:0000313" key="4">
    <source>
        <dbReference type="Proteomes" id="UP000317429"/>
    </source>
</evidence>
<name>A0A518DJ59_9BACT</name>
<evidence type="ECO:0000313" key="3">
    <source>
        <dbReference type="EMBL" id="QDU91521.1"/>
    </source>
</evidence>
<dbReference type="InterPro" id="IPR016002">
    <property type="entry name" value="Succ_DH_cyt_b558_Firmicute"/>
</dbReference>
<feature type="transmembrane region" description="Helical" evidence="2">
    <location>
        <begin position="169"/>
        <end position="186"/>
    </location>
</feature>
<keyword evidence="2" id="KW-0812">Transmembrane</keyword>
<proteinExistence type="predicted"/>
<dbReference type="SUPFAM" id="SSF81343">
    <property type="entry name" value="Fumarate reductase respiratory complex transmembrane subunits"/>
    <property type="match status" value="1"/>
</dbReference>
<dbReference type="KEGG" id="pnd:Pla175_49500"/>
<evidence type="ECO:0000256" key="1">
    <source>
        <dbReference type="SAM" id="MobiDB-lite"/>
    </source>
</evidence>
<dbReference type="AlphaFoldDB" id="A0A518DJ59"/>
<feature type="transmembrane region" description="Helical" evidence="2">
    <location>
        <begin position="24"/>
        <end position="43"/>
    </location>
</feature>
<feature type="transmembrane region" description="Helical" evidence="2">
    <location>
        <begin position="73"/>
        <end position="93"/>
    </location>
</feature>
<keyword evidence="2" id="KW-0472">Membrane</keyword>
<dbReference type="RefSeq" id="WP_231954059.1">
    <property type="nucleotide sequence ID" value="NZ_CP036291.1"/>
</dbReference>
<organism evidence="3 4">
    <name type="scientific">Pirellulimonas nuda</name>
    <dbReference type="NCBI Taxonomy" id="2528009"/>
    <lineage>
        <taxon>Bacteria</taxon>
        <taxon>Pseudomonadati</taxon>
        <taxon>Planctomycetota</taxon>
        <taxon>Planctomycetia</taxon>
        <taxon>Pirellulales</taxon>
        <taxon>Lacipirellulaceae</taxon>
        <taxon>Pirellulimonas</taxon>
    </lineage>
</organism>
<dbReference type="CDD" id="cd03497">
    <property type="entry name" value="SQR_TypeB_1_TM"/>
    <property type="match status" value="1"/>
</dbReference>
<feature type="region of interest" description="Disordered" evidence="1">
    <location>
        <begin position="253"/>
        <end position="286"/>
    </location>
</feature>
<keyword evidence="4" id="KW-1185">Reference proteome</keyword>
<protein>
    <submittedName>
        <fullName evidence="3">Succinate dehydrogenase cytochrome b558 subunit</fullName>
    </submittedName>
</protein>